<dbReference type="RefSeq" id="XP_001265975.1">
    <property type="nucleotide sequence ID" value="XM_001265974.1"/>
</dbReference>
<dbReference type="GeneID" id="4592905"/>
<organism evidence="1 2">
    <name type="scientific">Neosartorya fischeri (strain ATCC 1020 / DSM 3700 / CBS 544.65 / FGSC A1164 / JCM 1740 / NRRL 181 / WB 181)</name>
    <name type="common">Aspergillus fischerianus</name>
    <dbReference type="NCBI Taxonomy" id="331117"/>
    <lineage>
        <taxon>Eukaryota</taxon>
        <taxon>Fungi</taxon>
        <taxon>Dikarya</taxon>
        <taxon>Ascomycota</taxon>
        <taxon>Pezizomycotina</taxon>
        <taxon>Eurotiomycetes</taxon>
        <taxon>Eurotiomycetidae</taxon>
        <taxon>Eurotiales</taxon>
        <taxon>Aspergillaceae</taxon>
        <taxon>Aspergillus</taxon>
        <taxon>Aspergillus subgen. Fumigati</taxon>
    </lineage>
</organism>
<dbReference type="KEGG" id="nfi:NFIA_036500"/>
<dbReference type="OrthoDB" id="5409522at2759"/>
<dbReference type="Proteomes" id="UP000006702">
    <property type="component" value="Unassembled WGS sequence"/>
</dbReference>
<reference evidence="2" key="1">
    <citation type="journal article" date="2008" name="PLoS Genet.">
        <title>Genomic islands in the pathogenic filamentous fungus Aspergillus fumigatus.</title>
        <authorList>
            <person name="Fedorova N.D."/>
            <person name="Khaldi N."/>
            <person name="Joardar V.S."/>
            <person name="Maiti R."/>
            <person name="Amedeo P."/>
            <person name="Anderson M.J."/>
            <person name="Crabtree J."/>
            <person name="Silva J.C."/>
            <person name="Badger J.H."/>
            <person name="Albarraq A."/>
            <person name="Angiuoli S."/>
            <person name="Bussey H."/>
            <person name="Bowyer P."/>
            <person name="Cotty P.J."/>
            <person name="Dyer P.S."/>
            <person name="Egan A."/>
            <person name="Galens K."/>
            <person name="Fraser-Liggett C.M."/>
            <person name="Haas B.J."/>
            <person name="Inman J.M."/>
            <person name="Kent R."/>
            <person name="Lemieux S."/>
            <person name="Malavazi I."/>
            <person name="Orvis J."/>
            <person name="Roemer T."/>
            <person name="Ronning C.M."/>
            <person name="Sundaram J.P."/>
            <person name="Sutton G."/>
            <person name="Turner G."/>
            <person name="Venter J.C."/>
            <person name="White O.R."/>
            <person name="Whitty B.R."/>
            <person name="Youngman P."/>
            <person name="Wolfe K.H."/>
            <person name="Goldman G.H."/>
            <person name="Wortman J.R."/>
            <person name="Jiang B."/>
            <person name="Denning D.W."/>
            <person name="Nierman W.C."/>
        </authorList>
    </citation>
    <scope>NUCLEOTIDE SEQUENCE [LARGE SCALE GENOMIC DNA]</scope>
    <source>
        <strain evidence="2">ATCC 1020 / DSM 3700 / CBS 544.65 / FGSC A1164 / JCM 1740 / NRRL 181 / WB 181</strain>
    </source>
</reference>
<dbReference type="VEuPathDB" id="FungiDB:NFIA_036500"/>
<evidence type="ECO:0000313" key="1">
    <source>
        <dbReference type="EMBL" id="EAW24078.1"/>
    </source>
</evidence>
<name>A1CZA8_NEOFI</name>
<dbReference type="eggNOG" id="ENOG502QQX4">
    <property type="taxonomic scope" value="Eukaryota"/>
</dbReference>
<dbReference type="AlphaFoldDB" id="A1CZA8"/>
<gene>
    <name evidence="1" type="ORF">NFIA_036500</name>
</gene>
<protein>
    <submittedName>
        <fullName evidence="1">Uncharacterized protein</fullName>
    </submittedName>
</protein>
<evidence type="ECO:0000313" key="2">
    <source>
        <dbReference type="Proteomes" id="UP000006702"/>
    </source>
</evidence>
<sequence>MFSPPVDPPAMQQLTCHHDAPPDRYHTCLNTHHAAYSENNLPPLLFRLEAPRFDDLPPLSNLIENNQVVKDHDGRPLRAFPFLPRYISIRPAAWLLEYWMRTDPRLTYRDIKARMVVPAAQRPRENTLNMRRERQCRNPLALSCWTSHRRAVGKVEVERVARWSLEQIRYNTTMDIEYARGAGPGSGDQRTAVRLRSRTLAGGAPAYYPLDLFLDGGEVHVPSQRIGEALSLFWQLSERASRLRLGSWRLLPAEELPEAWRRGTQRGNMGDVRDLEAVSRLSEIVEQ</sequence>
<dbReference type="EMBL" id="DS027686">
    <property type="protein sequence ID" value="EAW24078.1"/>
    <property type="molecule type" value="Genomic_DNA"/>
</dbReference>
<accession>A1CZA8</accession>
<proteinExistence type="predicted"/>
<dbReference type="OMA" id="TTMDIEY"/>
<keyword evidence="2" id="KW-1185">Reference proteome</keyword>
<dbReference type="HOGENOM" id="CLU_970074_0_0_1"/>